<dbReference type="AlphaFoldDB" id="A0A409YCB2"/>
<accession>A0A409YCB2</accession>
<evidence type="ECO:0000313" key="1">
    <source>
        <dbReference type="EMBL" id="PPR00620.1"/>
    </source>
</evidence>
<proteinExistence type="predicted"/>
<evidence type="ECO:0000313" key="2">
    <source>
        <dbReference type="Proteomes" id="UP000284706"/>
    </source>
</evidence>
<sequence length="352" mass="40181">MRGGEGIMDGMPVHLRFSKLEFFLIRSSLSIICQLFDAVDILSLIRLGSTSKALRRLFLCYAQSTWDPAKCYRRWFADVLEFRRILRKSNAVVSGSFALQFFDRTFYPESDMDIFTRVAGVSVVCDFLISEGYQCDGHSEKYEQHSYEKGNHFLKAVMNVSSYDDPLLGVYAFRKFVGSGHGRIDVLHVQVVVVDTDPIEHVLFDFHSTVVLNFLTADDAISVFPLATFIHRLSYISKIRREPADRSEGWISKYRGRGFKFIGAENVHEARHVPAGVRYAGDKFSWRIGLLRMWHCHPVMQLVCLFTLAESSQERGLYGAPIVGVAFEVLTLENTAVTKGSYLRIAEPYVWR</sequence>
<dbReference type="OrthoDB" id="3041043at2759"/>
<comment type="caution">
    <text evidence="1">The sequence shown here is derived from an EMBL/GenBank/DDBJ whole genome shotgun (WGS) entry which is preliminary data.</text>
</comment>
<name>A0A409YCB2_9AGAR</name>
<keyword evidence="2" id="KW-1185">Reference proteome</keyword>
<reference evidence="1 2" key="1">
    <citation type="journal article" date="2018" name="Evol. Lett.">
        <title>Horizontal gene cluster transfer increased hallucinogenic mushroom diversity.</title>
        <authorList>
            <person name="Reynolds H.T."/>
            <person name="Vijayakumar V."/>
            <person name="Gluck-Thaler E."/>
            <person name="Korotkin H.B."/>
            <person name="Matheny P.B."/>
            <person name="Slot J.C."/>
        </authorList>
    </citation>
    <scope>NUCLEOTIDE SEQUENCE [LARGE SCALE GENOMIC DNA]</scope>
    <source>
        <strain evidence="1 2">SRW20</strain>
    </source>
</reference>
<organism evidence="1 2">
    <name type="scientific">Gymnopilus dilepis</name>
    <dbReference type="NCBI Taxonomy" id="231916"/>
    <lineage>
        <taxon>Eukaryota</taxon>
        <taxon>Fungi</taxon>
        <taxon>Dikarya</taxon>
        <taxon>Basidiomycota</taxon>
        <taxon>Agaricomycotina</taxon>
        <taxon>Agaricomycetes</taxon>
        <taxon>Agaricomycetidae</taxon>
        <taxon>Agaricales</taxon>
        <taxon>Agaricineae</taxon>
        <taxon>Hymenogastraceae</taxon>
        <taxon>Gymnopilus</taxon>
    </lineage>
</organism>
<gene>
    <name evidence="1" type="ORF">CVT26_012204</name>
</gene>
<dbReference type="Proteomes" id="UP000284706">
    <property type="component" value="Unassembled WGS sequence"/>
</dbReference>
<protein>
    <submittedName>
        <fullName evidence="1">Uncharacterized protein</fullName>
    </submittedName>
</protein>
<dbReference type="EMBL" id="NHYE01000997">
    <property type="protein sequence ID" value="PPR00620.1"/>
    <property type="molecule type" value="Genomic_DNA"/>
</dbReference>
<dbReference type="InParanoid" id="A0A409YCB2"/>